<evidence type="ECO:0000313" key="2">
    <source>
        <dbReference type="EMBL" id="CAB4193482.1"/>
    </source>
</evidence>
<dbReference type="EMBL" id="LR797197">
    <property type="protein sequence ID" value="CAB4193482.1"/>
    <property type="molecule type" value="Genomic_DNA"/>
</dbReference>
<evidence type="ECO:0000313" key="4">
    <source>
        <dbReference type="EMBL" id="CAB5231235.1"/>
    </source>
</evidence>
<reference evidence="4" key="1">
    <citation type="submission" date="2020-05" db="EMBL/GenBank/DDBJ databases">
        <authorList>
            <person name="Chiriac C."/>
            <person name="Salcher M."/>
            <person name="Ghai R."/>
            <person name="Kavagutti S V."/>
        </authorList>
    </citation>
    <scope>NUCLEOTIDE SEQUENCE</scope>
</reference>
<organism evidence="4">
    <name type="scientific">uncultured Caudovirales phage</name>
    <dbReference type="NCBI Taxonomy" id="2100421"/>
    <lineage>
        <taxon>Viruses</taxon>
        <taxon>Duplodnaviria</taxon>
        <taxon>Heunggongvirae</taxon>
        <taxon>Uroviricota</taxon>
        <taxon>Caudoviricetes</taxon>
        <taxon>Peduoviridae</taxon>
        <taxon>Maltschvirus</taxon>
        <taxon>Maltschvirus maltsch</taxon>
    </lineage>
</organism>
<proteinExistence type="predicted"/>
<protein>
    <submittedName>
        <fullName evidence="4">Uncharacterized protein</fullName>
    </submittedName>
</protein>
<gene>
    <name evidence="1" type="ORF">UFOVP1127_122</name>
    <name evidence="2" type="ORF">UFOVP1242_88</name>
    <name evidence="3" type="ORF">UFOVP1492_12</name>
    <name evidence="4" type="ORF">UFOVP1580_41</name>
</gene>
<evidence type="ECO:0000313" key="3">
    <source>
        <dbReference type="EMBL" id="CAB4217147.1"/>
    </source>
</evidence>
<accession>A0A6J7XJ72</accession>
<name>A0A6J7XJ72_9CAUD</name>
<dbReference type="EMBL" id="LR798430">
    <property type="protein sequence ID" value="CAB5231235.1"/>
    <property type="molecule type" value="Genomic_DNA"/>
</dbReference>
<sequence>MQTVTNDSGWKPAAKTHLGTENTTGFARFVETQYPDSMSVDIHYDIDKGAFEAAAPGKILFVTDFVYARPCDLTMEQLEVLVVLVKEADTYERYFDILTSHCFTKLV</sequence>
<dbReference type="EMBL" id="LR797075">
    <property type="protein sequence ID" value="CAB4185682.1"/>
    <property type="molecule type" value="Genomic_DNA"/>
</dbReference>
<dbReference type="EMBL" id="LR797450">
    <property type="protein sequence ID" value="CAB4217147.1"/>
    <property type="molecule type" value="Genomic_DNA"/>
</dbReference>
<evidence type="ECO:0000313" key="1">
    <source>
        <dbReference type="EMBL" id="CAB4185682.1"/>
    </source>
</evidence>